<dbReference type="EMBL" id="JBBEGN010000002">
    <property type="protein sequence ID" value="MEJ2867257.1"/>
    <property type="molecule type" value="Genomic_DNA"/>
</dbReference>
<keyword evidence="2" id="KW-1185">Reference proteome</keyword>
<sequence length="357" mass="37188">MDVSRDAAIAYRIHAQGLHRRSVADAAAVLDLGVQHHQSSVPVALAARLPEGAALDGELAWTHRGAPHRHTSDLAAWARRLRPLSETDAMARLIWTTEQSAAFPALAGIDRTAEVLQAVVAGPMTKGEVSTAVSRELPRELQRDCPSCGVWHVFDQLLRLAGLPAGITLDGGRTLRALPAPPGWVRPSGVGAPEDVAELVTAAVRVLGPATTADLAAWAGTSAGALAPAVEAAGLVAVRVEGRRAWMAPDAVDRLTDPPVPPGLRLLPPFDPLLSARDRALLVPDAGRRRALWPALGHPGAVLAGTDVVGTWRPTASGKKLTLAVTASGALPRDLLDEEAARVAAARGLRLGGVSVS</sequence>
<comment type="caution">
    <text evidence="1">The sequence shown here is derived from an EMBL/GenBank/DDBJ whole genome shotgun (WGS) entry which is preliminary data.</text>
</comment>
<dbReference type="PANTHER" id="PTHR38479:SF2">
    <property type="entry name" value="WINGED HELIX DNA-BINDING DOMAIN-CONTAINING PROTEIN"/>
    <property type="match status" value="1"/>
</dbReference>
<dbReference type="InterPro" id="IPR009351">
    <property type="entry name" value="AlkZ-like"/>
</dbReference>
<proteinExistence type="predicted"/>
<reference evidence="1 2" key="1">
    <citation type="submission" date="2024-03" db="EMBL/GenBank/DDBJ databases">
        <title>Actinomycetospora sp. OC33-EN08, a novel actinomycete isolated from wild orchid (Aerides multiflora).</title>
        <authorList>
            <person name="Suriyachadkun C."/>
        </authorList>
    </citation>
    <scope>NUCLEOTIDE SEQUENCE [LARGE SCALE GENOMIC DNA]</scope>
    <source>
        <strain evidence="1 2">OC33-EN08</strain>
    </source>
</reference>
<dbReference type="PANTHER" id="PTHR38479">
    <property type="entry name" value="LMO0824 PROTEIN"/>
    <property type="match status" value="1"/>
</dbReference>
<dbReference type="Pfam" id="PF06224">
    <property type="entry name" value="AlkZ-like"/>
    <property type="match status" value="1"/>
</dbReference>
<organism evidence="1 2">
    <name type="scientific">Actinomycetospora aurantiaca</name>
    <dbReference type="NCBI Taxonomy" id="3129233"/>
    <lineage>
        <taxon>Bacteria</taxon>
        <taxon>Bacillati</taxon>
        <taxon>Actinomycetota</taxon>
        <taxon>Actinomycetes</taxon>
        <taxon>Pseudonocardiales</taxon>
        <taxon>Pseudonocardiaceae</taxon>
        <taxon>Actinomycetospora</taxon>
    </lineage>
</organism>
<protein>
    <submittedName>
        <fullName evidence="1">Crosslink repair DNA glycosylase YcaQ family protein</fullName>
    </submittedName>
</protein>
<dbReference type="Proteomes" id="UP001385809">
    <property type="component" value="Unassembled WGS sequence"/>
</dbReference>
<evidence type="ECO:0000313" key="2">
    <source>
        <dbReference type="Proteomes" id="UP001385809"/>
    </source>
</evidence>
<gene>
    <name evidence="1" type="ORF">WCD74_05730</name>
</gene>
<accession>A0ABU8MIY1</accession>
<name>A0ABU8MIY1_9PSEU</name>
<dbReference type="RefSeq" id="WP_337693874.1">
    <property type="nucleotide sequence ID" value="NZ_JBBEGN010000002.1"/>
</dbReference>
<evidence type="ECO:0000313" key="1">
    <source>
        <dbReference type="EMBL" id="MEJ2867257.1"/>
    </source>
</evidence>